<evidence type="ECO:0000313" key="3">
    <source>
        <dbReference type="Proteomes" id="UP000318578"/>
    </source>
</evidence>
<evidence type="ECO:0000313" key="2">
    <source>
        <dbReference type="EMBL" id="TVT20901.1"/>
    </source>
</evidence>
<dbReference type="PANTHER" id="PTHR42923:SF43">
    <property type="entry name" value="AMINE OXIDASE"/>
    <property type="match status" value="1"/>
</dbReference>
<feature type="domain" description="Amine oxidase" evidence="1">
    <location>
        <begin position="32"/>
        <end position="463"/>
    </location>
</feature>
<name>A0A558A9H0_9PSEU</name>
<dbReference type="RefSeq" id="WP_144640364.1">
    <property type="nucleotide sequence ID" value="NZ_BNAX01000004.1"/>
</dbReference>
<sequence length="495" mass="54250">MSRDRRRVRFAAPGGHERVPEPTRVAVVGGGIAGLTAATALAERGVAVELFERETYWGGRVGGWTTELPDGSTVGMSRGFHAFFRQYYNLRTLLARAGVELVAVTDYPLLDEHGRTDTFRGIPRTPPWNAVGFALRSPTFTLSELRKVNLRAALSLVDVSVPDSYARLDEETAAGFLARVRFPEAARHLAFDVFSRSFFASPDRLSAAELAVMFHLYFLGSAEGLLFDVPREPFHTLWSPVVDRLTSLGVSTHPGTPVTAVEPGFAVHTADRSYEVDAVVLALELPALRELVASSELGPPPWREQIAEQQSAPPFLVRRLWLDEPVRAERSAFLATGGMPPLDNVSVLERYDAEAAAWAHHTGGSVVELHAYAATDRETTGKQLLSRLHAVYPETRRARIVGDREEWRADCPLLAPGGYFRRPPVATPVPGLVLAGDGIRVDLPVALMERAATTGWLAANHLLGAWHTAGHPVTTVPTRGRLGVFRALARQFREE</sequence>
<organism evidence="2 3">
    <name type="scientific">Amycolatopsis acidiphila</name>
    <dbReference type="NCBI Taxonomy" id="715473"/>
    <lineage>
        <taxon>Bacteria</taxon>
        <taxon>Bacillati</taxon>
        <taxon>Actinomycetota</taxon>
        <taxon>Actinomycetes</taxon>
        <taxon>Pseudonocardiales</taxon>
        <taxon>Pseudonocardiaceae</taxon>
        <taxon>Amycolatopsis</taxon>
    </lineage>
</organism>
<dbReference type="InterPro" id="IPR050464">
    <property type="entry name" value="Zeta_carotene_desat/Oxidored"/>
</dbReference>
<dbReference type="InterPro" id="IPR036188">
    <property type="entry name" value="FAD/NAD-bd_sf"/>
</dbReference>
<evidence type="ECO:0000259" key="1">
    <source>
        <dbReference type="Pfam" id="PF01593"/>
    </source>
</evidence>
<dbReference type="SUPFAM" id="SSF51905">
    <property type="entry name" value="FAD/NAD(P)-binding domain"/>
    <property type="match status" value="1"/>
</dbReference>
<dbReference type="EMBL" id="VJZA01000031">
    <property type="protein sequence ID" value="TVT20901.1"/>
    <property type="molecule type" value="Genomic_DNA"/>
</dbReference>
<dbReference type="GO" id="GO:0016491">
    <property type="term" value="F:oxidoreductase activity"/>
    <property type="evidence" value="ECO:0007669"/>
    <property type="project" value="InterPro"/>
</dbReference>
<keyword evidence="3" id="KW-1185">Reference proteome</keyword>
<dbReference type="Proteomes" id="UP000318578">
    <property type="component" value="Unassembled WGS sequence"/>
</dbReference>
<dbReference type="AlphaFoldDB" id="A0A558A9H0"/>
<accession>A0A558A9H0</accession>
<reference evidence="2 3" key="1">
    <citation type="submission" date="2019-07" db="EMBL/GenBank/DDBJ databases">
        <title>New species of Amycolatopsis and Streptomyces.</title>
        <authorList>
            <person name="Duangmal K."/>
            <person name="Teo W.F.A."/>
            <person name="Lipun K."/>
        </authorList>
    </citation>
    <scope>NUCLEOTIDE SEQUENCE [LARGE SCALE GENOMIC DNA]</scope>
    <source>
        <strain evidence="2 3">JCM 30562</strain>
    </source>
</reference>
<dbReference type="PRINTS" id="PR00419">
    <property type="entry name" value="ADXRDTASE"/>
</dbReference>
<comment type="caution">
    <text evidence="2">The sequence shown here is derived from an EMBL/GenBank/DDBJ whole genome shotgun (WGS) entry which is preliminary data.</text>
</comment>
<dbReference type="PANTHER" id="PTHR42923">
    <property type="entry name" value="PROTOPORPHYRINOGEN OXIDASE"/>
    <property type="match status" value="1"/>
</dbReference>
<proteinExistence type="predicted"/>
<protein>
    <submittedName>
        <fullName evidence="2">FAD-dependent oxidoreductase</fullName>
    </submittedName>
</protein>
<dbReference type="Gene3D" id="3.50.50.60">
    <property type="entry name" value="FAD/NAD(P)-binding domain"/>
    <property type="match status" value="1"/>
</dbReference>
<gene>
    <name evidence="2" type="ORF">FNH06_18815</name>
</gene>
<dbReference type="OrthoDB" id="7856496at2"/>
<dbReference type="InterPro" id="IPR002937">
    <property type="entry name" value="Amino_oxidase"/>
</dbReference>
<dbReference type="Pfam" id="PF01593">
    <property type="entry name" value="Amino_oxidase"/>
    <property type="match status" value="1"/>
</dbReference>